<evidence type="ECO:0000313" key="4">
    <source>
        <dbReference type="Proteomes" id="UP001152797"/>
    </source>
</evidence>
<feature type="compositionally biased region" description="Low complexity" evidence="1">
    <location>
        <begin position="712"/>
        <end position="728"/>
    </location>
</feature>
<organism evidence="2">
    <name type="scientific">Cladocopium goreaui</name>
    <dbReference type="NCBI Taxonomy" id="2562237"/>
    <lineage>
        <taxon>Eukaryota</taxon>
        <taxon>Sar</taxon>
        <taxon>Alveolata</taxon>
        <taxon>Dinophyceae</taxon>
        <taxon>Suessiales</taxon>
        <taxon>Symbiodiniaceae</taxon>
        <taxon>Cladocopium</taxon>
    </lineage>
</organism>
<evidence type="ECO:0000313" key="3">
    <source>
        <dbReference type="EMBL" id="CAL1138635.1"/>
    </source>
</evidence>
<protein>
    <submittedName>
        <fullName evidence="2">Uncharacterized protein</fullName>
    </submittedName>
</protein>
<gene>
    <name evidence="2" type="ORF">C1SCF055_LOCUS12729</name>
</gene>
<dbReference type="EMBL" id="CAMXCT020000971">
    <property type="protein sequence ID" value="CAL1138635.1"/>
    <property type="molecule type" value="Genomic_DNA"/>
</dbReference>
<accession>A0A9P1C549</accession>
<evidence type="ECO:0000313" key="2">
    <source>
        <dbReference type="EMBL" id="CAI3985260.1"/>
    </source>
</evidence>
<dbReference type="AlphaFoldDB" id="A0A9P1C549"/>
<feature type="region of interest" description="Disordered" evidence="1">
    <location>
        <begin position="583"/>
        <end position="751"/>
    </location>
</feature>
<feature type="compositionally biased region" description="Low complexity" evidence="1">
    <location>
        <begin position="553"/>
        <end position="564"/>
    </location>
</feature>
<sequence length="772" mass="84680">MVNEERAAILQDWLAARTRGLASESPADVRDVAAKALAEYDAMLHVDEPPLALQHPVTKRFCDPQWRGLDDDEVPLRPYLERLAQGLVEGSEGALLPLKDRQLADLLYRDNLILKHSASNHIKKALSDQLNTKQTATARDKEDAHAITVCDRDKRTLVSFPRDFIEDRLLSLEAIFSGEAEAHPNSPERDMEMVDDNCLFPTLVLVQRYQGTGQRQDGKQEVVASGDTFGCKLRDATPVDLVANISLCSLENVDIQSKEDSNSDANLLLLQMVDSKAWSSWVTRVRSSGQHKFWIPDSGSDPACVQLRNEGLIIPSGPEPDHFVISTKGAKALEVKLQVGSTMSLEDYHKQQTSSQLPVAKQSGFELFMMMLHCGWNVAHLGRNDYYALDKDKEFCIGNAGRGFHRTYLLALLQAQALFPAGVKAIFHGQSKTYYDTMLTLAERGESAREALVNFGPNKSAVEYKNLLRTFDKKQRKNVLEKEQLDSQGLEDAEDEESIMKILQTDFSKASAQKKVRSASRKVQFPELRPQGVLSIDSSSEDDAGGDGVKDTSGLARARAPPGARGHGSRLAEAVATIQEYHQQAAEQKQVKRAEKNSRSVTNQSAEAENLDMDLDSAGAGAKRRRMFLHTTSGAAEIKRTPEQDSQPADDQEPNVKDKSATADLNAPAEPAGPSEPARHLAPDPDPSSSSRPAPAESANSSMSSHPAPAESAQSSSDRPDRPSSVASAPPPPAVRARDREIPSSSSSMFNLSTVWLGDIPLIKRHDKDIES</sequence>
<evidence type="ECO:0000256" key="1">
    <source>
        <dbReference type="SAM" id="MobiDB-lite"/>
    </source>
</evidence>
<dbReference type="EMBL" id="CAMXCT010000971">
    <property type="protein sequence ID" value="CAI3985260.1"/>
    <property type="molecule type" value="Genomic_DNA"/>
</dbReference>
<feature type="compositionally biased region" description="Low complexity" evidence="1">
    <location>
        <begin position="667"/>
        <end position="676"/>
    </location>
</feature>
<dbReference type="EMBL" id="CAMXCT030000971">
    <property type="protein sequence ID" value="CAL4772572.1"/>
    <property type="molecule type" value="Genomic_DNA"/>
</dbReference>
<feature type="compositionally biased region" description="Low complexity" evidence="1">
    <location>
        <begin position="687"/>
        <end position="702"/>
    </location>
</feature>
<comment type="caution">
    <text evidence="2">The sequence shown here is derived from an EMBL/GenBank/DDBJ whole genome shotgun (WGS) entry which is preliminary data.</text>
</comment>
<proteinExistence type="predicted"/>
<keyword evidence="4" id="KW-1185">Reference proteome</keyword>
<reference evidence="3" key="2">
    <citation type="submission" date="2024-04" db="EMBL/GenBank/DDBJ databases">
        <authorList>
            <person name="Chen Y."/>
            <person name="Shah S."/>
            <person name="Dougan E. K."/>
            <person name="Thang M."/>
            <person name="Chan C."/>
        </authorList>
    </citation>
    <scope>NUCLEOTIDE SEQUENCE [LARGE SCALE GENOMIC DNA]</scope>
</reference>
<dbReference type="Proteomes" id="UP001152797">
    <property type="component" value="Unassembled WGS sequence"/>
</dbReference>
<feature type="region of interest" description="Disordered" evidence="1">
    <location>
        <begin position="530"/>
        <end position="570"/>
    </location>
</feature>
<name>A0A9P1C549_9DINO</name>
<reference evidence="2" key="1">
    <citation type="submission" date="2022-10" db="EMBL/GenBank/DDBJ databases">
        <authorList>
            <person name="Chen Y."/>
            <person name="Dougan E. K."/>
            <person name="Chan C."/>
            <person name="Rhodes N."/>
            <person name="Thang M."/>
        </authorList>
    </citation>
    <scope>NUCLEOTIDE SEQUENCE</scope>
</reference>
<feature type="compositionally biased region" description="Basic and acidic residues" evidence="1">
    <location>
        <begin position="589"/>
        <end position="598"/>
    </location>
</feature>